<name>A0A3M7PVS6_BRAPC</name>
<dbReference type="AlphaFoldDB" id="A0A3M7PVS6"/>
<evidence type="ECO:0000313" key="2">
    <source>
        <dbReference type="Proteomes" id="UP000276133"/>
    </source>
</evidence>
<gene>
    <name evidence="1" type="ORF">BpHYR1_009968</name>
</gene>
<proteinExistence type="predicted"/>
<sequence>MEMFEDWKKLEKKTLLYLKWQTRIFGKIENYPEEENEWIPENEFDSNEILMNICWSFGKQKMINPKTEEGYCEDKPFNYTNSFLRSFSRSARPSHSRLIFTILDRQNKRSKIYGRSEKRLYKYAVHKIDCLADRPNVRPLKVCPANGDTVWFLKILAGQVSA</sequence>
<dbReference type="EMBL" id="REGN01008549">
    <property type="protein sequence ID" value="RNA03292.1"/>
    <property type="molecule type" value="Genomic_DNA"/>
</dbReference>
<reference evidence="1 2" key="1">
    <citation type="journal article" date="2018" name="Sci. Rep.">
        <title>Genomic signatures of local adaptation to the degree of environmental predictability in rotifers.</title>
        <authorList>
            <person name="Franch-Gras L."/>
            <person name="Hahn C."/>
            <person name="Garcia-Roger E.M."/>
            <person name="Carmona M.J."/>
            <person name="Serra M."/>
            <person name="Gomez A."/>
        </authorList>
    </citation>
    <scope>NUCLEOTIDE SEQUENCE [LARGE SCALE GENOMIC DNA]</scope>
    <source>
        <strain evidence="1">HYR1</strain>
    </source>
</reference>
<comment type="caution">
    <text evidence="1">The sequence shown here is derived from an EMBL/GenBank/DDBJ whole genome shotgun (WGS) entry which is preliminary data.</text>
</comment>
<evidence type="ECO:0000313" key="1">
    <source>
        <dbReference type="EMBL" id="RNA03292.1"/>
    </source>
</evidence>
<accession>A0A3M7PVS6</accession>
<dbReference type="Proteomes" id="UP000276133">
    <property type="component" value="Unassembled WGS sequence"/>
</dbReference>
<organism evidence="1 2">
    <name type="scientific">Brachionus plicatilis</name>
    <name type="common">Marine rotifer</name>
    <name type="synonym">Brachionus muelleri</name>
    <dbReference type="NCBI Taxonomy" id="10195"/>
    <lineage>
        <taxon>Eukaryota</taxon>
        <taxon>Metazoa</taxon>
        <taxon>Spiralia</taxon>
        <taxon>Gnathifera</taxon>
        <taxon>Rotifera</taxon>
        <taxon>Eurotatoria</taxon>
        <taxon>Monogononta</taxon>
        <taxon>Pseudotrocha</taxon>
        <taxon>Ploima</taxon>
        <taxon>Brachionidae</taxon>
        <taxon>Brachionus</taxon>
    </lineage>
</organism>
<keyword evidence="2" id="KW-1185">Reference proteome</keyword>
<protein>
    <submittedName>
        <fullName evidence="1">Uncharacterized protein</fullName>
    </submittedName>
</protein>